<dbReference type="RefSeq" id="WP_002594116.1">
    <property type="nucleotide sequence ID" value="NZ_KB850984.1"/>
</dbReference>
<dbReference type="PATRIC" id="fig|999408.3.peg.4661"/>
<dbReference type="AlphaFoldDB" id="A0A0E2H5K2"/>
<organism evidence="1 2">
    <name type="scientific">[Clostridium] clostridioforme 90A8</name>
    <dbReference type="NCBI Taxonomy" id="999408"/>
    <lineage>
        <taxon>Bacteria</taxon>
        <taxon>Bacillati</taxon>
        <taxon>Bacillota</taxon>
        <taxon>Clostridia</taxon>
        <taxon>Lachnospirales</taxon>
        <taxon>Lachnospiraceae</taxon>
        <taxon>Enterocloster</taxon>
    </lineage>
</organism>
<dbReference type="Proteomes" id="UP000013085">
    <property type="component" value="Unassembled WGS sequence"/>
</dbReference>
<sequence length="48" mass="5494">MLSNIQRNIIIRALQIRKNQGEEPAGILDGYKNLTEKEKAELLEALEE</sequence>
<reference evidence="1 2" key="1">
    <citation type="submission" date="2013-01" db="EMBL/GenBank/DDBJ databases">
        <title>The Genome Sequence of Clostridium clostridioforme 90A8.</title>
        <authorList>
            <consortium name="The Broad Institute Genome Sequencing Platform"/>
            <person name="Earl A."/>
            <person name="Ward D."/>
            <person name="Feldgarden M."/>
            <person name="Gevers D."/>
            <person name="Courvalin P."/>
            <person name="Lambert T."/>
            <person name="Walker B."/>
            <person name="Young S.K."/>
            <person name="Zeng Q."/>
            <person name="Gargeya S."/>
            <person name="Fitzgerald M."/>
            <person name="Haas B."/>
            <person name="Abouelleil A."/>
            <person name="Alvarado L."/>
            <person name="Arachchi H.M."/>
            <person name="Berlin A.M."/>
            <person name="Chapman S.B."/>
            <person name="Dewar J."/>
            <person name="Goldberg J."/>
            <person name="Griggs A."/>
            <person name="Gujja S."/>
            <person name="Hansen M."/>
            <person name="Howarth C."/>
            <person name="Imamovic A."/>
            <person name="Larimer J."/>
            <person name="McCowan C."/>
            <person name="Murphy C."/>
            <person name="Neiman D."/>
            <person name="Pearson M."/>
            <person name="Priest M."/>
            <person name="Roberts A."/>
            <person name="Saif S."/>
            <person name="Shea T."/>
            <person name="Sisk P."/>
            <person name="Sykes S."/>
            <person name="Wortman J."/>
            <person name="Nusbaum C."/>
            <person name="Birren B."/>
        </authorList>
    </citation>
    <scope>NUCLEOTIDE SEQUENCE [LARGE SCALE GENOMIC DNA]</scope>
    <source>
        <strain evidence="1 2">90A8</strain>
    </source>
</reference>
<comment type="caution">
    <text evidence="1">The sequence shown here is derived from an EMBL/GenBank/DDBJ whole genome shotgun (WGS) entry which is preliminary data.</text>
</comment>
<accession>A0A0E2H5K2</accession>
<proteinExistence type="predicted"/>
<dbReference type="HOGENOM" id="CLU_211408_0_0_9"/>
<gene>
    <name evidence="1" type="ORF">HMPREF1090_04343</name>
</gene>
<protein>
    <submittedName>
        <fullName evidence="1">Uncharacterized protein</fullName>
    </submittedName>
</protein>
<name>A0A0E2H5K2_9FIRM</name>
<dbReference type="EMBL" id="AGYR01000048">
    <property type="protein sequence ID" value="ENZ10214.1"/>
    <property type="molecule type" value="Genomic_DNA"/>
</dbReference>
<evidence type="ECO:0000313" key="2">
    <source>
        <dbReference type="Proteomes" id="UP000013085"/>
    </source>
</evidence>
<evidence type="ECO:0000313" key="1">
    <source>
        <dbReference type="EMBL" id="ENZ10214.1"/>
    </source>
</evidence>